<sequence>MKLTLRYLLAYLDDILKPQDAAAVGRLVKSSPNATTLVERIRALIRMRRLTVPAPAEKKKGLNANDVAEYLDNLTPADEVAAYEESLLKSDEKLAEVAGTHQILSLVLGGRPKIPASTKSQLQQIAMSFLPEDAEFPDDASQSTGSSVEIPAMVAPSIEPASQEIAIPFEIPKRNDGFKQFIVILGVVLLLGAWAYSILTDPSFRDVGKGYVERSSDSEATVNADLANGDPVANVEEVGTSELVTSNSGENSVKVPSPQKMNQQPHIAVTTPTSPAAPASTGSPNMPPPESTGSELVANSIPGQPMVPAENAAGNETGNEAIAPVVVQPNPIEFAPTMLYVTENQPLIYVPGDSQTGSSVVAKTGTEIKLNSSLFSPQYTLASFTINNDRVRLQMRENSAAQLTGSDNEQTLSLRLFQGHYLLEVLPEVGDDNLKSLQLEIGKNTWTIVLPEDPTTLVLEVIPQPTNQYEQIPTNGLYVANLWSTGVPVRLQMGASEPSPPKNYFALLPLNLATTQLPPGIEPDAVPGNNNKLLPAENDQPAAIDAPPLPAWSDGGPLTMTLSQKRDQQEFLKYLGASKNLWLDMQGVADDPNPRIAELATRVLALGSQYDSLVTILARSPHEETRTEAIRGLRIWLPQDPSHPELLKESLAKTFNPETAQTVYTLLWGYTLEDGRRPDISRRLVDGLRHEHVAVRELSIYWIAELTGQKLGYRPLAVATTREQAVTSWERHLTRVGALVAPE</sequence>
<dbReference type="EMBL" id="SJPG01000001">
    <property type="protein sequence ID" value="TWT63402.1"/>
    <property type="molecule type" value="Genomic_DNA"/>
</dbReference>
<keyword evidence="2" id="KW-0812">Transmembrane</keyword>
<feature type="transmembrane region" description="Helical" evidence="2">
    <location>
        <begin position="181"/>
        <end position="199"/>
    </location>
</feature>
<keyword evidence="2" id="KW-0472">Membrane</keyword>
<dbReference type="OrthoDB" id="272719at2"/>
<keyword evidence="2" id="KW-1133">Transmembrane helix</keyword>
<proteinExistence type="predicted"/>
<comment type="caution">
    <text evidence="3">The sequence shown here is derived from an EMBL/GenBank/DDBJ whole genome shotgun (WGS) entry which is preliminary data.</text>
</comment>
<feature type="compositionally biased region" description="Polar residues" evidence="1">
    <location>
        <begin position="242"/>
        <end position="251"/>
    </location>
</feature>
<accession>A0A5C5XNQ9</accession>
<protein>
    <submittedName>
        <fullName evidence="3">Uncharacterized protein</fullName>
    </submittedName>
</protein>
<dbReference type="Proteomes" id="UP000316095">
    <property type="component" value="Unassembled WGS sequence"/>
</dbReference>
<feature type="region of interest" description="Disordered" evidence="1">
    <location>
        <begin position="241"/>
        <end position="294"/>
    </location>
</feature>
<evidence type="ECO:0000256" key="1">
    <source>
        <dbReference type="SAM" id="MobiDB-lite"/>
    </source>
</evidence>
<feature type="compositionally biased region" description="Low complexity" evidence="1">
    <location>
        <begin position="268"/>
        <end position="284"/>
    </location>
</feature>
<name>A0A5C5XNQ9_9PLAN</name>
<organism evidence="3 4">
    <name type="scientific">Rubinisphaera italica</name>
    <dbReference type="NCBI Taxonomy" id="2527969"/>
    <lineage>
        <taxon>Bacteria</taxon>
        <taxon>Pseudomonadati</taxon>
        <taxon>Planctomycetota</taxon>
        <taxon>Planctomycetia</taxon>
        <taxon>Planctomycetales</taxon>
        <taxon>Planctomycetaceae</taxon>
        <taxon>Rubinisphaera</taxon>
    </lineage>
</organism>
<evidence type="ECO:0000313" key="3">
    <source>
        <dbReference type="EMBL" id="TWT63402.1"/>
    </source>
</evidence>
<evidence type="ECO:0000256" key="2">
    <source>
        <dbReference type="SAM" id="Phobius"/>
    </source>
</evidence>
<keyword evidence="4" id="KW-1185">Reference proteome</keyword>
<reference evidence="3 4" key="1">
    <citation type="submission" date="2019-02" db="EMBL/GenBank/DDBJ databases">
        <title>Deep-cultivation of Planctomycetes and their phenomic and genomic characterization uncovers novel biology.</title>
        <authorList>
            <person name="Wiegand S."/>
            <person name="Jogler M."/>
            <person name="Boedeker C."/>
            <person name="Pinto D."/>
            <person name="Vollmers J."/>
            <person name="Rivas-Marin E."/>
            <person name="Kohn T."/>
            <person name="Peeters S.H."/>
            <person name="Heuer A."/>
            <person name="Rast P."/>
            <person name="Oberbeckmann S."/>
            <person name="Bunk B."/>
            <person name="Jeske O."/>
            <person name="Meyerdierks A."/>
            <person name="Storesund J.E."/>
            <person name="Kallscheuer N."/>
            <person name="Luecker S."/>
            <person name="Lage O.M."/>
            <person name="Pohl T."/>
            <person name="Merkel B.J."/>
            <person name="Hornburger P."/>
            <person name="Mueller R.-W."/>
            <person name="Bruemmer F."/>
            <person name="Labrenz M."/>
            <person name="Spormann A.M."/>
            <person name="Op Den Camp H."/>
            <person name="Overmann J."/>
            <person name="Amann R."/>
            <person name="Jetten M.S.M."/>
            <person name="Mascher T."/>
            <person name="Medema M.H."/>
            <person name="Devos D.P."/>
            <person name="Kaster A.-K."/>
            <person name="Ovreas L."/>
            <person name="Rohde M."/>
            <person name="Galperin M.Y."/>
            <person name="Jogler C."/>
        </authorList>
    </citation>
    <scope>NUCLEOTIDE SEQUENCE [LARGE SCALE GENOMIC DNA]</scope>
    <source>
        <strain evidence="3 4">Pan54</strain>
    </source>
</reference>
<gene>
    <name evidence="3" type="ORF">Pan54_41550</name>
</gene>
<dbReference type="RefSeq" id="WP_146505157.1">
    <property type="nucleotide sequence ID" value="NZ_SJPG01000001.1"/>
</dbReference>
<dbReference type="AlphaFoldDB" id="A0A5C5XNQ9"/>
<evidence type="ECO:0000313" key="4">
    <source>
        <dbReference type="Proteomes" id="UP000316095"/>
    </source>
</evidence>